<protein>
    <submittedName>
        <fullName evidence="3">Adenylate/guanylate cyclase domain-containing protein</fullName>
    </submittedName>
</protein>
<evidence type="ECO:0000259" key="2">
    <source>
        <dbReference type="PROSITE" id="PS50125"/>
    </source>
</evidence>
<evidence type="ECO:0000313" key="3">
    <source>
        <dbReference type="EMBL" id="QND75358.1"/>
    </source>
</evidence>
<dbReference type="GO" id="GO:0004016">
    <property type="term" value="F:adenylate cyclase activity"/>
    <property type="evidence" value="ECO:0007669"/>
    <property type="project" value="UniProtKB-ARBA"/>
</dbReference>
<dbReference type="GO" id="GO:0009190">
    <property type="term" value="P:cyclic nucleotide biosynthetic process"/>
    <property type="evidence" value="ECO:0007669"/>
    <property type="project" value="InterPro"/>
</dbReference>
<dbReference type="PROSITE" id="PS50125">
    <property type="entry name" value="GUANYLATE_CYCLASE_2"/>
    <property type="match status" value="1"/>
</dbReference>
<name>A0A7G6U8M6_9BRAD</name>
<dbReference type="InterPro" id="IPR050697">
    <property type="entry name" value="Adenylyl/Guanylyl_Cyclase_3/4"/>
</dbReference>
<evidence type="ECO:0000256" key="1">
    <source>
        <dbReference type="SAM" id="Phobius"/>
    </source>
</evidence>
<dbReference type="PANTHER" id="PTHR43081">
    <property type="entry name" value="ADENYLATE CYCLASE, TERMINAL-DIFFERENTIATION SPECIFIC-RELATED"/>
    <property type="match status" value="1"/>
</dbReference>
<gene>
    <name evidence="3" type="ORF">HB776_08960</name>
</gene>
<dbReference type="InterPro" id="IPR001054">
    <property type="entry name" value="A/G_cyclase"/>
</dbReference>
<dbReference type="Proteomes" id="UP000515291">
    <property type="component" value="Chromosome"/>
</dbReference>
<dbReference type="KEGG" id="trb:HB776_08960"/>
<evidence type="ECO:0000313" key="4">
    <source>
        <dbReference type="Proteomes" id="UP000515291"/>
    </source>
</evidence>
<dbReference type="SUPFAM" id="SSF55073">
    <property type="entry name" value="Nucleotide cyclase"/>
    <property type="match status" value="1"/>
</dbReference>
<proteinExistence type="predicted"/>
<dbReference type="Pfam" id="PF00211">
    <property type="entry name" value="Guanylate_cyc"/>
    <property type="match status" value="1"/>
</dbReference>
<organism evidence="3 4">
    <name type="scientific">Tardiphaga robiniae</name>
    <dbReference type="NCBI Taxonomy" id="943830"/>
    <lineage>
        <taxon>Bacteria</taxon>
        <taxon>Pseudomonadati</taxon>
        <taxon>Pseudomonadota</taxon>
        <taxon>Alphaproteobacteria</taxon>
        <taxon>Hyphomicrobiales</taxon>
        <taxon>Nitrobacteraceae</taxon>
        <taxon>Tardiphaga</taxon>
    </lineage>
</organism>
<dbReference type="GO" id="GO:0035556">
    <property type="term" value="P:intracellular signal transduction"/>
    <property type="evidence" value="ECO:0007669"/>
    <property type="project" value="InterPro"/>
</dbReference>
<dbReference type="PANTHER" id="PTHR43081:SF1">
    <property type="entry name" value="ADENYLATE CYCLASE, TERMINAL-DIFFERENTIATION SPECIFIC"/>
    <property type="match status" value="1"/>
</dbReference>
<feature type="domain" description="Guanylate cyclase" evidence="2">
    <location>
        <begin position="154"/>
        <end position="283"/>
    </location>
</feature>
<feature type="transmembrane region" description="Helical" evidence="1">
    <location>
        <begin position="112"/>
        <end position="132"/>
    </location>
</feature>
<feature type="transmembrane region" description="Helical" evidence="1">
    <location>
        <begin position="34"/>
        <end position="53"/>
    </location>
</feature>
<dbReference type="EMBL" id="CP050292">
    <property type="protein sequence ID" value="QND75358.1"/>
    <property type="molecule type" value="Genomic_DNA"/>
</dbReference>
<reference evidence="4" key="1">
    <citation type="journal article" date="2020" name="Mol. Plant Microbe">
        <title>Rhizobial microsymbionts of the narrowly endemic Oxytropis species growing in Kamchatka are characterized by significant genetic diversity and possess a set of genes that are associated with T3SS and T6SS secretion systems and can affect the development of symbiosis.</title>
        <authorList>
            <person name="Safronova V."/>
            <person name="Guro P."/>
            <person name="Sazanova A."/>
            <person name="Kuznetsova I."/>
            <person name="Belimov A."/>
            <person name="Yakubov V."/>
            <person name="Chirak E."/>
            <person name="Afonin A."/>
            <person name="Gogolev Y."/>
            <person name="Andronov E."/>
            <person name="Tikhonovich I."/>
        </authorList>
    </citation>
    <scope>NUCLEOTIDE SEQUENCE [LARGE SCALE GENOMIC DNA]</scope>
    <source>
        <strain evidence="4">581</strain>
    </source>
</reference>
<feature type="transmembrane region" description="Helical" evidence="1">
    <location>
        <begin position="9"/>
        <end position="28"/>
    </location>
</feature>
<dbReference type="Gene3D" id="3.30.70.1230">
    <property type="entry name" value="Nucleotide cyclase"/>
    <property type="match status" value="1"/>
</dbReference>
<dbReference type="AlphaFoldDB" id="A0A7G6U8M6"/>
<feature type="transmembrane region" description="Helical" evidence="1">
    <location>
        <begin position="73"/>
        <end position="92"/>
    </location>
</feature>
<keyword evidence="1" id="KW-0472">Membrane</keyword>
<sequence>MNARLERKLRVLTTIMAAGGAAGVAFSGTHDLPILPGLVIGLVISTVLGGFEIMVADGPIRIWLSGRSFTANLLIKSAFYAVVILAVQWFRLADVLIGRTVEIAEDTFWSSLVYSVVVSIVVNLALAITNLVGGRALLNFFTGRYHTPVEEERFVLFVDIAGSTSLAEQLGGVGIHRFLDRTFRLLSLPVVDYRGEVLAYVGDEMIVTWTKRDGAVDCRPLRCFIAMRDELARKAGQFEREFGAAPRIRGSLHFGPVIIGEIGDVKRAIVFNGDVMNTASRLEELSRGVEGGFVASKAAMGCFASAPPFTVSALGHLPIRGRVDGIVAFGLQPPRET</sequence>
<keyword evidence="1" id="KW-1133">Transmembrane helix</keyword>
<keyword evidence="1" id="KW-0812">Transmembrane</keyword>
<accession>A0A7G6U8M6</accession>
<dbReference type="InterPro" id="IPR029787">
    <property type="entry name" value="Nucleotide_cyclase"/>
</dbReference>
<dbReference type="CDD" id="cd07302">
    <property type="entry name" value="CHD"/>
    <property type="match status" value="1"/>
</dbReference>